<dbReference type="AlphaFoldDB" id="A0A1D8ASU4"/>
<evidence type="ECO:0008006" key="4">
    <source>
        <dbReference type="Google" id="ProtNLM"/>
    </source>
</evidence>
<feature type="transmembrane region" description="Helical" evidence="1">
    <location>
        <begin position="128"/>
        <end position="146"/>
    </location>
</feature>
<feature type="transmembrane region" description="Helical" evidence="1">
    <location>
        <begin position="21"/>
        <end position="41"/>
    </location>
</feature>
<keyword evidence="1" id="KW-1133">Transmembrane helix</keyword>
<dbReference type="KEGG" id="obg:Verru16b_01025"/>
<keyword evidence="1" id="KW-0472">Membrane</keyword>
<dbReference type="Proteomes" id="UP000095228">
    <property type="component" value="Chromosome"/>
</dbReference>
<gene>
    <name evidence="2" type="ORF">Verru16b_01025</name>
</gene>
<dbReference type="EMBL" id="CP016094">
    <property type="protein sequence ID" value="AOS43965.1"/>
    <property type="molecule type" value="Genomic_DNA"/>
</dbReference>
<reference evidence="2 3" key="1">
    <citation type="submission" date="2016-06" db="EMBL/GenBank/DDBJ databases">
        <title>Three novel species with peptidoglycan cell walls form the new genus Lacunisphaera gen. nov. in the family Opitutaceae of the verrucomicrobial subdivision 4.</title>
        <authorList>
            <person name="Rast P."/>
            <person name="Gloeckner I."/>
            <person name="Jogler M."/>
            <person name="Boedeker C."/>
            <person name="Jeske O."/>
            <person name="Wiegand S."/>
            <person name="Reinhardt R."/>
            <person name="Schumann P."/>
            <person name="Rohde M."/>
            <person name="Spring S."/>
            <person name="Gloeckner F.O."/>
            <person name="Jogler C."/>
        </authorList>
    </citation>
    <scope>NUCLEOTIDE SEQUENCE [LARGE SCALE GENOMIC DNA]</scope>
    <source>
        <strain evidence="2 3">IG16b</strain>
    </source>
</reference>
<dbReference type="STRING" id="1838286.Verru16b_01025"/>
<keyword evidence="1" id="KW-0812">Transmembrane</keyword>
<proteinExistence type="predicted"/>
<evidence type="ECO:0000313" key="2">
    <source>
        <dbReference type="EMBL" id="AOS43965.1"/>
    </source>
</evidence>
<protein>
    <recommendedName>
        <fullName evidence="4">Glycosyltransferase RgtA/B/C/D-like domain-containing protein</fullName>
    </recommendedName>
</protein>
<organism evidence="2 3">
    <name type="scientific">Lacunisphaera limnophila</name>
    <dbReference type="NCBI Taxonomy" id="1838286"/>
    <lineage>
        <taxon>Bacteria</taxon>
        <taxon>Pseudomonadati</taxon>
        <taxon>Verrucomicrobiota</taxon>
        <taxon>Opitutia</taxon>
        <taxon>Opitutales</taxon>
        <taxon>Opitutaceae</taxon>
        <taxon>Lacunisphaera</taxon>
    </lineage>
</organism>
<dbReference type="RefSeq" id="WP_069961270.1">
    <property type="nucleotide sequence ID" value="NZ_CP016094.1"/>
</dbReference>
<feature type="transmembrane region" description="Helical" evidence="1">
    <location>
        <begin position="235"/>
        <end position="252"/>
    </location>
</feature>
<feature type="transmembrane region" description="Helical" evidence="1">
    <location>
        <begin position="291"/>
        <end position="313"/>
    </location>
</feature>
<name>A0A1D8ASU4_9BACT</name>
<feature type="transmembrane region" description="Helical" evidence="1">
    <location>
        <begin position="368"/>
        <end position="386"/>
    </location>
</feature>
<keyword evidence="3" id="KW-1185">Reference proteome</keyword>
<feature type="transmembrane region" description="Helical" evidence="1">
    <location>
        <begin position="345"/>
        <end position="361"/>
    </location>
</feature>
<accession>A0A1D8ASU4</accession>
<evidence type="ECO:0000256" key="1">
    <source>
        <dbReference type="SAM" id="Phobius"/>
    </source>
</evidence>
<evidence type="ECO:0000313" key="3">
    <source>
        <dbReference type="Proteomes" id="UP000095228"/>
    </source>
</evidence>
<sequence length="530" mass="57084">MFDRLRAHLPSAATGNRVARGALLVAFALLIARFWSPYYGFTSLLQADPVTEALLPASLRDAPVFIHREAGRYDGAYYAQIATSPALRDPELATAVDDLGYRARRILLSAVAWVAGGGAPVAAVHAYAWLNVIVWFGLAGILWRVLPAAGGWRNTAAWAAVLLASGTLASVRLALTDLAATTLLAGGLLLIERGREKTAALCLGLAGLARETALLGAGAWWPEGKTPRGLWVRRGLLALLAGLPLVVWWSYVQRSVGPSSAGSENVTLPLVGWLGEWRELWRSTGVEANRGLLLCGWLDLVALTGQAAYLLCFRETRSPWWRVGLLFVLLGAVLGPAVWEGLPGAYSRVLLPVALVFNVLAARRRAALGWLLLGNLSVVSGLWSFHAAPGAPHLLTSAAAGRTSYVLETDARWSVAEWNNRWRWSWCEGEGGLSFRVWPHQSHVQVELQVRGVTPRALEVWHAGVRVWQGRIGDRPEWITLPSLPAARGGLALELRSPAPPAQEGAANTARGISFACFGARLVPGRATSP</sequence>
<feature type="transmembrane region" description="Helical" evidence="1">
    <location>
        <begin position="320"/>
        <end position="339"/>
    </location>
</feature>